<protein>
    <submittedName>
        <fullName evidence="1">Uncharacterized protein</fullName>
    </submittedName>
</protein>
<keyword evidence="2" id="KW-1185">Reference proteome</keyword>
<dbReference type="EMBL" id="JAEHOE010000095">
    <property type="protein sequence ID" value="KAG2487537.1"/>
    <property type="molecule type" value="Genomic_DNA"/>
</dbReference>
<comment type="caution">
    <text evidence="1">The sequence shown here is derived from an EMBL/GenBank/DDBJ whole genome shotgun (WGS) entry which is preliminary data.</text>
</comment>
<evidence type="ECO:0000313" key="2">
    <source>
        <dbReference type="Proteomes" id="UP000612055"/>
    </source>
</evidence>
<proteinExistence type="predicted"/>
<gene>
    <name evidence="1" type="ORF">HYH03_013817</name>
</gene>
<evidence type="ECO:0000313" key="1">
    <source>
        <dbReference type="EMBL" id="KAG2487537.1"/>
    </source>
</evidence>
<name>A0A835XQ67_9CHLO</name>
<accession>A0A835XQ67</accession>
<sequence>MDAESDVWIGTEDNNLLWPVGGEIAAGLGRRNHTAWLEAFGRAGVPCLTLDHIALSHQDLRTLSAHTGLKQLHFDKGTQYPCKGLLLLPRSPALELLMLDVGEWCGPGCEGPFEPPADVETVLQAVLCANPRLNIELSCTMQVAEEVAEQVYDLGMDVEAELLIMGDPAPSRLEVELEVKAEEEEDEGD</sequence>
<dbReference type="AlphaFoldDB" id="A0A835XQ67"/>
<organism evidence="1 2">
    <name type="scientific">Edaphochlamys debaryana</name>
    <dbReference type="NCBI Taxonomy" id="47281"/>
    <lineage>
        <taxon>Eukaryota</taxon>
        <taxon>Viridiplantae</taxon>
        <taxon>Chlorophyta</taxon>
        <taxon>core chlorophytes</taxon>
        <taxon>Chlorophyceae</taxon>
        <taxon>CS clade</taxon>
        <taxon>Chlamydomonadales</taxon>
        <taxon>Chlamydomonadales incertae sedis</taxon>
        <taxon>Edaphochlamys</taxon>
    </lineage>
</organism>
<dbReference type="Proteomes" id="UP000612055">
    <property type="component" value="Unassembled WGS sequence"/>
</dbReference>
<reference evidence="1" key="1">
    <citation type="journal article" date="2020" name="bioRxiv">
        <title>Comparative genomics of Chlamydomonas.</title>
        <authorList>
            <person name="Craig R.J."/>
            <person name="Hasan A.R."/>
            <person name="Ness R.W."/>
            <person name="Keightley P.D."/>
        </authorList>
    </citation>
    <scope>NUCLEOTIDE SEQUENCE</scope>
    <source>
        <strain evidence="1">CCAP 11/70</strain>
    </source>
</reference>